<gene>
    <name evidence="4" type="ORF">FD07_GL001144</name>
</gene>
<organism evidence="4 5">
    <name type="scientific">Levilactobacillus parabrevis ATCC 53295</name>
    <dbReference type="NCBI Taxonomy" id="1267003"/>
    <lineage>
        <taxon>Bacteria</taxon>
        <taxon>Bacillati</taxon>
        <taxon>Bacillota</taxon>
        <taxon>Bacilli</taxon>
        <taxon>Lactobacillales</taxon>
        <taxon>Lactobacillaceae</taxon>
        <taxon>Levilactobacillus</taxon>
    </lineage>
</organism>
<name>A0A0R1GYR3_9LACO</name>
<dbReference type="RefSeq" id="WP_020088433.1">
    <property type="nucleotide sequence ID" value="NZ_AZCZ01000003.1"/>
</dbReference>
<dbReference type="SMART" id="SM00829">
    <property type="entry name" value="PKS_ER"/>
    <property type="match status" value="1"/>
</dbReference>
<dbReference type="PANTHER" id="PTHR48106">
    <property type="entry name" value="QUINONE OXIDOREDUCTASE PIG3-RELATED"/>
    <property type="match status" value="1"/>
</dbReference>
<dbReference type="OrthoDB" id="9792162at2"/>
<keyword evidence="2" id="KW-0560">Oxidoreductase</keyword>
<dbReference type="Gene3D" id="3.40.50.720">
    <property type="entry name" value="NAD(P)-binding Rossmann-like Domain"/>
    <property type="match status" value="1"/>
</dbReference>
<dbReference type="Gene3D" id="3.90.180.10">
    <property type="entry name" value="Medium-chain alcohol dehydrogenases, catalytic domain"/>
    <property type="match status" value="1"/>
</dbReference>
<dbReference type="InterPro" id="IPR013154">
    <property type="entry name" value="ADH-like_N"/>
</dbReference>
<dbReference type="AlphaFoldDB" id="A0A0R1GYR3"/>
<dbReference type="STRING" id="357278.IV61_GL000058"/>
<keyword evidence="1" id="KW-0521">NADP</keyword>
<dbReference type="Pfam" id="PF13602">
    <property type="entry name" value="ADH_zinc_N_2"/>
    <property type="match status" value="1"/>
</dbReference>
<dbReference type="EMBL" id="AZCZ01000003">
    <property type="protein sequence ID" value="KRK39349.1"/>
    <property type="molecule type" value="Genomic_DNA"/>
</dbReference>
<feature type="domain" description="Enoyl reductase (ER)" evidence="3">
    <location>
        <begin position="10"/>
        <end position="311"/>
    </location>
</feature>
<evidence type="ECO:0000256" key="1">
    <source>
        <dbReference type="ARBA" id="ARBA00022857"/>
    </source>
</evidence>
<dbReference type="PANTHER" id="PTHR48106:SF18">
    <property type="entry name" value="QUINONE OXIDOREDUCTASE PIG3"/>
    <property type="match status" value="1"/>
</dbReference>
<dbReference type="eggNOG" id="COG0604">
    <property type="taxonomic scope" value="Bacteria"/>
</dbReference>
<evidence type="ECO:0000313" key="5">
    <source>
        <dbReference type="Proteomes" id="UP000051176"/>
    </source>
</evidence>
<evidence type="ECO:0000313" key="4">
    <source>
        <dbReference type="EMBL" id="KRK39349.1"/>
    </source>
</evidence>
<evidence type="ECO:0000256" key="2">
    <source>
        <dbReference type="ARBA" id="ARBA00023002"/>
    </source>
</evidence>
<dbReference type="InterPro" id="IPR011032">
    <property type="entry name" value="GroES-like_sf"/>
</dbReference>
<proteinExistence type="predicted"/>
<dbReference type="Proteomes" id="UP000051176">
    <property type="component" value="Unassembled WGS sequence"/>
</dbReference>
<sequence length="314" mass="34115">MRAVVINEPGDTSVMNMVERPIQKATKTQSVMRIHAFGVHRYEVLTRAGGSPDVKFPRVIGVEAVGEIHEAAADGKFKVGQKVITMMGGLGREVDGSYEEYALIDDANLFPVDYAGDWVTLAQYPENFYTALGSIKSLSLKAGQTLLVRGGTSAVGLSAIKLAKVLGLTVTATSRREEMLPELVKNGADKAVLDRDNALVTTETYDGIIDMVGTVTMADSIAHLSKGGVVTLIGLLAGEWVAKEFSPFTLSDKYLTFFDSTDVQQDLVDEMFSLIAKHHLEIPIAKVFKLADIREAHDYVMASRDMGQVIVDND</sequence>
<dbReference type="Pfam" id="PF08240">
    <property type="entry name" value="ADH_N"/>
    <property type="match status" value="1"/>
</dbReference>
<dbReference type="PATRIC" id="fig|1267003.4.peg.1213"/>
<evidence type="ECO:0000259" key="3">
    <source>
        <dbReference type="SMART" id="SM00829"/>
    </source>
</evidence>
<dbReference type="GO" id="GO:0016651">
    <property type="term" value="F:oxidoreductase activity, acting on NAD(P)H"/>
    <property type="evidence" value="ECO:0007669"/>
    <property type="project" value="TreeGrafter"/>
</dbReference>
<reference evidence="4 5" key="1">
    <citation type="journal article" date="2015" name="Genome Announc.">
        <title>Expanding the biotechnology potential of lactobacilli through comparative genomics of 213 strains and associated genera.</title>
        <authorList>
            <person name="Sun Z."/>
            <person name="Harris H.M."/>
            <person name="McCann A."/>
            <person name="Guo C."/>
            <person name="Argimon S."/>
            <person name="Zhang W."/>
            <person name="Yang X."/>
            <person name="Jeffery I.B."/>
            <person name="Cooney J.C."/>
            <person name="Kagawa T.F."/>
            <person name="Liu W."/>
            <person name="Song Y."/>
            <person name="Salvetti E."/>
            <person name="Wrobel A."/>
            <person name="Rasinkangas P."/>
            <person name="Parkhill J."/>
            <person name="Rea M.C."/>
            <person name="O'Sullivan O."/>
            <person name="Ritari J."/>
            <person name="Douillard F.P."/>
            <person name="Paul Ross R."/>
            <person name="Yang R."/>
            <person name="Briner A.E."/>
            <person name="Felis G.E."/>
            <person name="de Vos W.M."/>
            <person name="Barrangou R."/>
            <person name="Klaenhammer T.R."/>
            <person name="Caufield P.W."/>
            <person name="Cui Y."/>
            <person name="Zhang H."/>
            <person name="O'Toole P.W."/>
        </authorList>
    </citation>
    <scope>NUCLEOTIDE SEQUENCE [LARGE SCALE GENOMIC DNA]</scope>
    <source>
        <strain evidence="4 5">ATCC 53295</strain>
    </source>
</reference>
<dbReference type="SUPFAM" id="SSF50129">
    <property type="entry name" value="GroES-like"/>
    <property type="match status" value="1"/>
</dbReference>
<dbReference type="InterPro" id="IPR036291">
    <property type="entry name" value="NAD(P)-bd_dom_sf"/>
</dbReference>
<comment type="caution">
    <text evidence="4">The sequence shown here is derived from an EMBL/GenBank/DDBJ whole genome shotgun (WGS) entry which is preliminary data.</text>
</comment>
<keyword evidence="5" id="KW-1185">Reference proteome</keyword>
<accession>A0A0R1GYR3</accession>
<dbReference type="GO" id="GO:0070402">
    <property type="term" value="F:NADPH binding"/>
    <property type="evidence" value="ECO:0007669"/>
    <property type="project" value="TreeGrafter"/>
</dbReference>
<protein>
    <submittedName>
        <fullName evidence="4">NADPH quinone reductase related Zn-dependent oxidoreductase</fullName>
    </submittedName>
</protein>
<dbReference type="SUPFAM" id="SSF51735">
    <property type="entry name" value="NAD(P)-binding Rossmann-fold domains"/>
    <property type="match status" value="1"/>
</dbReference>
<dbReference type="InterPro" id="IPR020843">
    <property type="entry name" value="ER"/>
</dbReference>